<dbReference type="SUPFAM" id="SSF56214">
    <property type="entry name" value="4'-phosphopantetheinyl transferase"/>
    <property type="match status" value="1"/>
</dbReference>
<dbReference type="EMBL" id="BAAAEO010000002">
    <property type="protein sequence ID" value="GAA0545815.1"/>
    <property type="molecule type" value="Genomic_DNA"/>
</dbReference>
<protein>
    <recommendedName>
        <fullName evidence="3">4'-phosphopantetheinyl transferase domain-containing protein</fullName>
    </recommendedName>
</protein>
<evidence type="ECO:0000313" key="1">
    <source>
        <dbReference type="EMBL" id="GAA0545815.1"/>
    </source>
</evidence>
<evidence type="ECO:0000313" key="2">
    <source>
        <dbReference type="Proteomes" id="UP001501169"/>
    </source>
</evidence>
<dbReference type="Proteomes" id="UP001501169">
    <property type="component" value="Unassembled WGS sequence"/>
</dbReference>
<dbReference type="Gene3D" id="3.90.470.20">
    <property type="entry name" value="4'-phosphopantetheinyl transferase domain"/>
    <property type="match status" value="2"/>
</dbReference>
<accession>A0ABP3NMP7</accession>
<sequence>MLQHIQATGTNDIAISLPSDKAPTLIVGVKHWYLSLSHSKEAIAAAISVNEKIGLDIEQIKPRQFKQLQQGHTALQHAPDLNTFYQQWTLAEAYSKYSGNALLGVLRHGISGKIRHKHFPLPGYMLCLVHQNNDTEITLCEDDGIPPCSIRNNIKAPG</sequence>
<dbReference type="InterPro" id="IPR037143">
    <property type="entry name" value="4-PPantetheinyl_Trfase_dom_sf"/>
</dbReference>
<reference evidence="2" key="1">
    <citation type="journal article" date="2019" name="Int. J. Syst. Evol. Microbiol.">
        <title>The Global Catalogue of Microorganisms (GCM) 10K type strain sequencing project: providing services to taxonomists for standard genome sequencing and annotation.</title>
        <authorList>
            <consortium name="The Broad Institute Genomics Platform"/>
            <consortium name="The Broad Institute Genome Sequencing Center for Infectious Disease"/>
            <person name="Wu L."/>
            <person name="Ma J."/>
        </authorList>
    </citation>
    <scope>NUCLEOTIDE SEQUENCE [LARGE SCALE GENOMIC DNA]</scope>
    <source>
        <strain evidence="2">JCM 14331</strain>
    </source>
</reference>
<proteinExistence type="predicted"/>
<evidence type="ECO:0008006" key="3">
    <source>
        <dbReference type="Google" id="ProtNLM"/>
    </source>
</evidence>
<keyword evidence="2" id="KW-1185">Reference proteome</keyword>
<name>A0ABP3NMP7_9GAMM</name>
<organism evidence="1 2">
    <name type="scientific">Rheinheimera aquimaris</name>
    <dbReference type="NCBI Taxonomy" id="412437"/>
    <lineage>
        <taxon>Bacteria</taxon>
        <taxon>Pseudomonadati</taxon>
        <taxon>Pseudomonadota</taxon>
        <taxon>Gammaproteobacteria</taxon>
        <taxon>Chromatiales</taxon>
        <taxon>Chromatiaceae</taxon>
        <taxon>Rheinheimera</taxon>
    </lineage>
</organism>
<gene>
    <name evidence="1" type="ORF">GCM10009098_11740</name>
</gene>
<comment type="caution">
    <text evidence="1">The sequence shown here is derived from an EMBL/GenBank/DDBJ whole genome shotgun (WGS) entry which is preliminary data.</text>
</comment>